<dbReference type="RefSeq" id="WP_182849229.1">
    <property type="nucleotide sequence ID" value="NZ_BAAALP010000064.1"/>
</dbReference>
<organism evidence="8 9">
    <name type="scientific">Actinomadura namibiensis</name>
    <dbReference type="NCBI Taxonomy" id="182080"/>
    <lineage>
        <taxon>Bacteria</taxon>
        <taxon>Bacillati</taxon>
        <taxon>Actinomycetota</taxon>
        <taxon>Actinomycetes</taxon>
        <taxon>Streptosporangiales</taxon>
        <taxon>Thermomonosporaceae</taxon>
        <taxon>Actinomadura</taxon>
    </lineage>
</organism>
<evidence type="ECO:0000256" key="3">
    <source>
        <dbReference type="ARBA" id="ARBA00022801"/>
    </source>
</evidence>
<feature type="region of interest" description="Disordered" evidence="6">
    <location>
        <begin position="1"/>
        <end position="28"/>
    </location>
</feature>
<evidence type="ECO:0000256" key="1">
    <source>
        <dbReference type="ARBA" id="ARBA00007074"/>
    </source>
</evidence>
<evidence type="ECO:0000256" key="5">
    <source>
        <dbReference type="SAM" id="Coils"/>
    </source>
</evidence>
<protein>
    <submittedName>
        <fullName evidence="8">Cell wall-associated NlpC family hydrolase</fullName>
    </submittedName>
</protein>
<sequence>MSRPRRPARRAEQEPSTDQLRARAEKLGGRCNGLKVQLEQAQHAARSADATARRREQALRAAREEVKRLAATSYMSGGQDPMVSLFASGDPQSVLDQTSAMRFFTRQSSDRAQALLQTLQSAQRARKTAEERAAQVRQLRSDLERQRKKTQRLYERVRGTLLKRAPEKTGDLPPVSGSGRAAQSVRFALRQIGIPYSWGGGGPNGRTYGVAQGRNTRDFDCSGLTLYAYVQVGVMLPRYTGAQWKAGVQVPHGRLRPGDPVSFHADLHHMGLYVGDGKMAHAPQAGDHVKISPIAGRPWAGAVRVA</sequence>
<dbReference type="Pfam" id="PF00877">
    <property type="entry name" value="NLPC_P60"/>
    <property type="match status" value="1"/>
</dbReference>
<accession>A0A7W3M055</accession>
<dbReference type="InterPro" id="IPR038765">
    <property type="entry name" value="Papain-like_cys_pep_sf"/>
</dbReference>
<dbReference type="GO" id="GO:0006508">
    <property type="term" value="P:proteolysis"/>
    <property type="evidence" value="ECO:0007669"/>
    <property type="project" value="UniProtKB-KW"/>
</dbReference>
<dbReference type="PROSITE" id="PS51935">
    <property type="entry name" value="NLPC_P60"/>
    <property type="match status" value="1"/>
</dbReference>
<comment type="similarity">
    <text evidence="1">Belongs to the peptidase C40 family.</text>
</comment>
<evidence type="ECO:0000313" key="9">
    <source>
        <dbReference type="Proteomes" id="UP000572680"/>
    </source>
</evidence>
<dbReference type="Gene3D" id="3.90.1720.10">
    <property type="entry name" value="endopeptidase domain like (from Nostoc punctiforme)"/>
    <property type="match status" value="1"/>
</dbReference>
<evidence type="ECO:0000259" key="7">
    <source>
        <dbReference type="PROSITE" id="PS51935"/>
    </source>
</evidence>
<reference evidence="8 9" key="1">
    <citation type="submission" date="2020-08" db="EMBL/GenBank/DDBJ databases">
        <title>Genomic Encyclopedia of Type Strains, Phase IV (KMG-IV): sequencing the most valuable type-strain genomes for metagenomic binning, comparative biology and taxonomic classification.</title>
        <authorList>
            <person name="Goeker M."/>
        </authorList>
    </citation>
    <scope>NUCLEOTIDE SEQUENCE [LARGE SCALE GENOMIC DNA]</scope>
    <source>
        <strain evidence="8 9">DSM 44197</strain>
    </source>
</reference>
<dbReference type="AlphaFoldDB" id="A0A7W3M055"/>
<dbReference type="InterPro" id="IPR051794">
    <property type="entry name" value="PG_Endopeptidase_C40"/>
</dbReference>
<keyword evidence="2" id="KW-0645">Protease</keyword>
<dbReference type="PANTHER" id="PTHR47359:SF3">
    <property type="entry name" value="NLP_P60 DOMAIN-CONTAINING PROTEIN-RELATED"/>
    <property type="match status" value="1"/>
</dbReference>
<feature type="domain" description="NlpC/P60" evidence="7">
    <location>
        <begin position="178"/>
        <end position="306"/>
    </location>
</feature>
<dbReference type="SUPFAM" id="SSF54001">
    <property type="entry name" value="Cysteine proteinases"/>
    <property type="match status" value="1"/>
</dbReference>
<name>A0A7W3M055_ACTNM</name>
<keyword evidence="4" id="KW-0788">Thiol protease</keyword>
<keyword evidence="5" id="KW-0175">Coiled coil</keyword>
<evidence type="ECO:0000256" key="6">
    <source>
        <dbReference type="SAM" id="MobiDB-lite"/>
    </source>
</evidence>
<keyword evidence="9" id="KW-1185">Reference proteome</keyword>
<feature type="coiled-coil region" evidence="5">
    <location>
        <begin position="112"/>
        <end position="160"/>
    </location>
</feature>
<dbReference type="Proteomes" id="UP000572680">
    <property type="component" value="Unassembled WGS sequence"/>
</dbReference>
<keyword evidence="3 8" id="KW-0378">Hydrolase</keyword>
<evidence type="ECO:0000313" key="8">
    <source>
        <dbReference type="EMBL" id="MBA8957398.1"/>
    </source>
</evidence>
<dbReference type="GO" id="GO:0008234">
    <property type="term" value="F:cysteine-type peptidase activity"/>
    <property type="evidence" value="ECO:0007669"/>
    <property type="project" value="UniProtKB-KW"/>
</dbReference>
<dbReference type="PANTHER" id="PTHR47359">
    <property type="entry name" value="PEPTIDOGLYCAN DL-ENDOPEPTIDASE CWLO"/>
    <property type="match status" value="1"/>
</dbReference>
<proteinExistence type="inferred from homology"/>
<dbReference type="InterPro" id="IPR000064">
    <property type="entry name" value="NLP_P60_dom"/>
</dbReference>
<evidence type="ECO:0000256" key="2">
    <source>
        <dbReference type="ARBA" id="ARBA00022670"/>
    </source>
</evidence>
<gene>
    <name evidence="8" type="ORF">HNR61_009091</name>
</gene>
<dbReference type="EMBL" id="JACJIA010000023">
    <property type="protein sequence ID" value="MBA8957398.1"/>
    <property type="molecule type" value="Genomic_DNA"/>
</dbReference>
<evidence type="ECO:0000256" key="4">
    <source>
        <dbReference type="ARBA" id="ARBA00022807"/>
    </source>
</evidence>
<comment type="caution">
    <text evidence="8">The sequence shown here is derived from an EMBL/GenBank/DDBJ whole genome shotgun (WGS) entry which is preliminary data.</text>
</comment>